<dbReference type="Proteomes" id="UP000236291">
    <property type="component" value="Unassembled WGS sequence"/>
</dbReference>
<gene>
    <name evidence="1" type="ORF">L195_g047186</name>
</gene>
<reference evidence="1 2" key="1">
    <citation type="journal article" date="2014" name="Am. J. Bot.">
        <title>Genome assembly and annotation for red clover (Trifolium pratense; Fabaceae).</title>
        <authorList>
            <person name="Istvanek J."/>
            <person name="Jaros M."/>
            <person name="Krenek A."/>
            <person name="Repkova J."/>
        </authorList>
    </citation>
    <scope>NUCLEOTIDE SEQUENCE [LARGE SCALE GENOMIC DNA]</scope>
    <source>
        <strain evidence="2">cv. Tatra</strain>
        <tissue evidence="1">Young leaves</tissue>
    </source>
</reference>
<evidence type="ECO:0000313" key="2">
    <source>
        <dbReference type="Proteomes" id="UP000236291"/>
    </source>
</evidence>
<proteinExistence type="predicted"/>
<dbReference type="AlphaFoldDB" id="A0A2K3MJS2"/>
<dbReference type="EMBL" id="ASHM01064874">
    <property type="protein sequence ID" value="PNX91057.1"/>
    <property type="molecule type" value="Genomic_DNA"/>
</dbReference>
<evidence type="ECO:0000313" key="1">
    <source>
        <dbReference type="EMBL" id="PNX91057.1"/>
    </source>
</evidence>
<organism evidence="1 2">
    <name type="scientific">Trifolium pratense</name>
    <name type="common">Red clover</name>
    <dbReference type="NCBI Taxonomy" id="57577"/>
    <lineage>
        <taxon>Eukaryota</taxon>
        <taxon>Viridiplantae</taxon>
        <taxon>Streptophyta</taxon>
        <taxon>Embryophyta</taxon>
        <taxon>Tracheophyta</taxon>
        <taxon>Spermatophyta</taxon>
        <taxon>Magnoliopsida</taxon>
        <taxon>eudicotyledons</taxon>
        <taxon>Gunneridae</taxon>
        <taxon>Pentapetalae</taxon>
        <taxon>rosids</taxon>
        <taxon>fabids</taxon>
        <taxon>Fabales</taxon>
        <taxon>Fabaceae</taxon>
        <taxon>Papilionoideae</taxon>
        <taxon>50 kb inversion clade</taxon>
        <taxon>NPAAA clade</taxon>
        <taxon>Hologalegina</taxon>
        <taxon>IRL clade</taxon>
        <taxon>Trifolieae</taxon>
        <taxon>Trifolium</taxon>
    </lineage>
</organism>
<protein>
    <submittedName>
        <fullName evidence="1">Uncharacterized protein</fullName>
    </submittedName>
</protein>
<sequence length="75" mass="8302">MSSSEEEDIVVTEVEDEANDATLSLDLEASYSSEQHLVIDARLGREKLDLVGKIAVRQLCSEGGWNHTMPELILD</sequence>
<name>A0A2K3MJS2_TRIPR</name>
<reference evidence="1 2" key="2">
    <citation type="journal article" date="2017" name="Front. Plant Sci.">
        <title>Gene Classification and Mining of Molecular Markers Useful in Red Clover (Trifolium pratense) Breeding.</title>
        <authorList>
            <person name="Istvanek J."/>
            <person name="Dluhosova J."/>
            <person name="Dluhos P."/>
            <person name="Patkova L."/>
            <person name="Nedelnik J."/>
            <person name="Repkova J."/>
        </authorList>
    </citation>
    <scope>NUCLEOTIDE SEQUENCE [LARGE SCALE GENOMIC DNA]</scope>
    <source>
        <strain evidence="2">cv. Tatra</strain>
        <tissue evidence="1">Young leaves</tissue>
    </source>
</reference>
<comment type="caution">
    <text evidence="1">The sequence shown here is derived from an EMBL/GenBank/DDBJ whole genome shotgun (WGS) entry which is preliminary data.</text>
</comment>
<accession>A0A2K3MJS2</accession>